<evidence type="ECO:0000256" key="1">
    <source>
        <dbReference type="SAM" id="MobiDB-lite"/>
    </source>
</evidence>
<dbReference type="EMBL" id="AQGS01000958">
    <property type="protein sequence ID" value="EPS36251.1"/>
    <property type="molecule type" value="Genomic_DNA"/>
</dbReference>
<dbReference type="Pfam" id="PF12770">
    <property type="entry name" value="CHAT"/>
    <property type="match status" value="1"/>
</dbReference>
<evidence type="ECO:0000313" key="4">
    <source>
        <dbReference type="Proteomes" id="UP000015100"/>
    </source>
</evidence>
<gene>
    <name evidence="3" type="ORF">H072_10268</name>
</gene>
<feature type="compositionally biased region" description="Pro residues" evidence="1">
    <location>
        <begin position="8"/>
        <end position="23"/>
    </location>
</feature>
<dbReference type="Gene3D" id="1.25.40.10">
    <property type="entry name" value="Tetratricopeptide repeat domain"/>
    <property type="match status" value="1"/>
</dbReference>
<dbReference type="Proteomes" id="UP000015100">
    <property type="component" value="Unassembled WGS sequence"/>
</dbReference>
<feature type="compositionally biased region" description="Low complexity" evidence="1">
    <location>
        <begin position="1041"/>
        <end position="1055"/>
    </location>
</feature>
<evidence type="ECO:0000259" key="2">
    <source>
        <dbReference type="Pfam" id="PF12770"/>
    </source>
</evidence>
<sequence>MGLSVIPAMPPQPAAPSTPAPRPPFKVDAEMLEVIEQLDDEELKEFTALQEDTDNDEQCELYVYLCFEIFEKLDLDEYLLLAITTAKRLVELAAGNGVERIRRTEILDFVSAFQLVSEKELPPGKLDVIIEAISLYYPPLGSDLYRRRPTLLDIINLQFRNLLRLRDSYDASKLIKSVAGRLDRQGQHAVCDGILQILTERLETSKSPGDMKNLLSFIRSTIDEAPPGDLQREKYMQLLTRKANYAALINENTNSVDLIETCQVLLYFRYTEPKSRAKKIMEKATRMLEDFLNLQLRVGRWPATLTRFLIDAIETRWYMFKDMSDIEKGLEVCEQSLTVVTAGHPNWVYLVDRRCSWWEHQYHATLDLAYLQKAVTFREECAAHPDVQDDEETIAELNFSLAQSIHDRFGITENLEDLRRSAKMMEAAMEKIPQNSPLLVGYLVTFSKVLGNCIRFDAAGIETLNRVIEILTGVVYCMDDGDNLMDDNLRERLPSALKELASYLGERFDVTGAIGDINEAIEKSKRSLAIISKIKYNDDKTASGLNSLSDLFYRRFGHTEQISDLDEAVKLLEIASTLDTGPSIKSYIQLNLAKATFTRSRLTENFGRLDNDLNALSEMIDDPLIPPAQRIHALRDYASFRGERFNSKKDPIDLEKAIEATVKLLSQDLDDFAATSNLGSLFERRFEMTKDRKDFEKSKEYARKALNCPNMTPEMLLVAVRKRAIHMSWEPNTAAAYFELSEHYEKLVNILTSLTPRSLGNSDKQQQLAKYFGVPSDAAAIALAARRDPFDALRQLELGRGVISGLMFEMRTDVTTLEAKHPKLAQEYIYLRDILEPNSENAATSATDTSKGDSMFEESRRMHRQNADARLDKLLQDIRRQPGFEDFQAPLSDDQFKLAADPDPIVVVNISRYGCSALIVTKDRIKALGLPFHPDEVEKQAALLRRNTDETEVWNVLEWLWTAIVEPVLAALGINSPPTDNNWPHIWWIPTGPLTQLPLHAAGKHTTETGETALDRVVSSYALSIKVLLYGRQRKSYANPTESSDTGQTGDSSGTALVVSMDKTPGHSSLSFVKEEVSKIRQLFPQMNLRPVELQQQQRDDVLLQLSTCRIFHFAGHGSFNREDPSKSCLLLEDWETSPLTVGKLWEHKIQKNPPFLAYLSACSTGANDEKKYSDEGINLIGAYQLAGFRHVIGTLWEVDDQCCVEIASTFYETISKEGLTNRAVPLALHEAMRNLRDSSVENSFWRGVGLRGAEESGGLRDIRNAKVVSIAKPNFYWIPYVHFGA</sequence>
<dbReference type="HOGENOM" id="CLU_001305_0_0_1"/>
<comment type="caution">
    <text evidence="3">The sequence shown here is derived from an EMBL/GenBank/DDBJ whole genome shotgun (WGS) entry which is preliminary data.</text>
</comment>
<dbReference type="InterPro" id="IPR011990">
    <property type="entry name" value="TPR-like_helical_dom_sf"/>
</dbReference>
<feature type="domain" description="CHAT" evidence="2">
    <location>
        <begin position="956"/>
        <end position="1285"/>
    </location>
</feature>
<feature type="region of interest" description="Disordered" evidence="1">
    <location>
        <begin position="1"/>
        <end position="23"/>
    </location>
</feature>
<dbReference type="STRING" id="1284197.S8A561"/>
<feature type="compositionally biased region" description="Polar residues" evidence="1">
    <location>
        <begin position="840"/>
        <end position="849"/>
    </location>
</feature>
<feature type="region of interest" description="Disordered" evidence="1">
    <location>
        <begin position="1037"/>
        <end position="1056"/>
    </location>
</feature>
<organism evidence="3 4">
    <name type="scientific">Dactylellina haptotyla (strain CBS 200.50)</name>
    <name type="common">Nematode-trapping fungus</name>
    <name type="synonym">Monacrosporium haptotylum</name>
    <dbReference type="NCBI Taxonomy" id="1284197"/>
    <lineage>
        <taxon>Eukaryota</taxon>
        <taxon>Fungi</taxon>
        <taxon>Dikarya</taxon>
        <taxon>Ascomycota</taxon>
        <taxon>Pezizomycotina</taxon>
        <taxon>Orbiliomycetes</taxon>
        <taxon>Orbiliales</taxon>
        <taxon>Orbiliaceae</taxon>
        <taxon>Dactylellina</taxon>
    </lineage>
</organism>
<reference evidence="3 4" key="1">
    <citation type="journal article" date="2013" name="PLoS Genet.">
        <title>Genomic mechanisms accounting for the adaptation to parasitism in nematode-trapping fungi.</title>
        <authorList>
            <person name="Meerupati T."/>
            <person name="Andersson K.M."/>
            <person name="Friman E."/>
            <person name="Kumar D."/>
            <person name="Tunlid A."/>
            <person name="Ahren D."/>
        </authorList>
    </citation>
    <scope>NUCLEOTIDE SEQUENCE [LARGE SCALE GENOMIC DNA]</scope>
    <source>
        <strain evidence="3 4">CBS 200.50</strain>
    </source>
</reference>
<keyword evidence="4" id="KW-1185">Reference proteome</keyword>
<accession>S8A561</accession>
<protein>
    <recommendedName>
        <fullName evidence="2">CHAT domain-containing protein</fullName>
    </recommendedName>
</protein>
<reference evidence="4" key="2">
    <citation type="submission" date="2013-04" db="EMBL/GenBank/DDBJ databases">
        <title>Genomic mechanisms accounting for the adaptation to parasitism in nematode-trapping fungi.</title>
        <authorList>
            <person name="Ahren D.G."/>
        </authorList>
    </citation>
    <scope>NUCLEOTIDE SEQUENCE [LARGE SCALE GENOMIC DNA]</scope>
    <source>
        <strain evidence="4">CBS 200.50</strain>
    </source>
</reference>
<evidence type="ECO:0000313" key="3">
    <source>
        <dbReference type="EMBL" id="EPS36251.1"/>
    </source>
</evidence>
<dbReference type="OMA" id="AFIWDRI"/>
<dbReference type="eggNOG" id="KOG4626">
    <property type="taxonomic scope" value="Eukaryota"/>
</dbReference>
<feature type="region of interest" description="Disordered" evidence="1">
    <location>
        <begin position="840"/>
        <end position="861"/>
    </location>
</feature>
<proteinExistence type="predicted"/>
<dbReference type="InterPro" id="IPR024983">
    <property type="entry name" value="CHAT_dom"/>
</dbReference>
<name>S8A561_DACHA</name>
<dbReference type="OrthoDB" id="9991317at2759"/>